<dbReference type="OrthoDB" id="3543412at2"/>
<dbReference type="PANTHER" id="PTHR38441:SF1">
    <property type="entry name" value="MEMBRANE PROTEIN"/>
    <property type="match status" value="1"/>
</dbReference>
<dbReference type="STRING" id="1210046.B277_07598"/>
<protein>
    <submittedName>
        <fullName evidence="3">DUF485 domain-containing protein</fullName>
    </submittedName>
</protein>
<reference evidence="3 5" key="1">
    <citation type="journal article" date="2009" name="Int. J. Syst. Evol. Microbiol.">
        <title>Janibacter hoylei sp. nov., Bacillus isronensis sp. nov. and Bacillus aryabhattai sp. nov., isolated from cryotubes used for collecting air from the upper atmosphere.</title>
        <authorList>
            <person name="Shivaji S."/>
            <person name="Chaturvedi P."/>
            <person name="Begum Z."/>
            <person name="Pindi P.K."/>
            <person name="Manorama R."/>
            <person name="Padmanaban D.A."/>
            <person name="Shouche Y.S."/>
            <person name="Pawar S."/>
            <person name="Vaishampayan P."/>
            <person name="Dutt C.B."/>
            <person name="Datta G.N."/>
            <person name="Manchanda R.K."/>
            <person name="Rao U.R."/>
            <person name="Bhargava P.M."/>
            <person name="Narlikar J.V."/>
        </authorList>
    </citation>
    <scope>NUCLEOTIDE SEQUENCE [LARGE SCALE GENOMIC DNA]</scope>
    <source>
        <strain evidence="3 5">PVAS-1</strain>
    </source>
</reference>
<proteinExistence type="predicted"/>
<name>K1DYF1_9MICO</name>
<dbReference type="EMBL" id="PIPF01000011">
    <property type="protein sequence ID" value="RWU82289.1"/>
    <property type="molecule type" value="Genomic_DNA"/>
</dbReference>
<dbReference type="AlphaFoldDB" id="K1DYF1"/>
<reference evidence="2 4" key="2">
    <citation type="journal article" date="2012" name="J. Bacteriol.">
        <title>Genome Sequence of Janibacter hoylei MTCC8307, Isolated from the Stratospheric Air.</title>
        <authorList>
            <person name="Pawar S.P."/>
            <person name="Dhotre D.P."/>
            <person name="Shetty S.A."/>
            <person name="Chowdhury S.P."/>
            <person name="Chaudhari B.L."/>
            <person name="Shouche Y.S."/>
        </authorList>
    </citation>
    <scope>NUCLEOTIDE SEQUENCE [LARGE SCALE GENOMIC DNA]</scope>
    <source>
        <strain evidence="2 4">PVAS-1</strain>
    </source>
</reference>
<keyword evidence="5" id="KW-1185">Reference proteome</keyword>
<dbReference type="EMBL" id="ALWX01000028">
    <property type="protein sequence ID" value="EKA61439.1"/>
    <property type="molecule type" value="Genomic_DNA"/>
</dbReference>
<reference evidence="3" key="3">
    <citation type="submission" date="2017-11" db="EMBL/GenBank/DDBJ databases">
        <authorList>
            <person name="Seuylemezian A."/>
            <person name="Cooper K."/>
            <person name="Vaishampayan P."/>
        </authorList>
    </citation>
    <scope>NUCLEOTIDE SEQUENCE</scope>
    <source>
        <strain evidence="3">PVAS-1</strain>
    </source>
</reference>
<dbReference type="Proteomes" id="UP000288711">
    <property type="component" value="Unassembled WGS sequence"/>
</dbReference>
<keyword evidence="1" id="KW-0472">Membrane</keyword>
<keyword evidence="1" id="KW-0812">Transmembrane</keyword>
<evidence type="ECO:0000313" key="2">
    <source>
        <dbReference type="EMBL" id="EKA61439.1"/>
    </source>
</evidence>
<dbReference type="eggNOG" id="COG3162">
    <property type="taxonomic scope" value="Bacteria"/>
</dbReference>
<dbReference type="Proteomes" id="UP000004474">
    <property type="component" value="Unassembled WGS sequence"/>
</dbReference>
<accession>K1DYF1</accession>
<feature type="transmembrane region" description="Helical" evidence="1">
    <location>
        <begin position="65"/>
        <end position="87"/>
    </location>
</feature>
<organism evidence="2 4">
    <name type="scientific">Janibacter hoylei PVAS-1</name>
    <dbReference type="NCBI Taxonomy" id="1210046"/>
    <lineage>
        <taxon>Bacteria</taxon>
        <taxon>Bacillati</taxon>
        <taxon>Actinomycetota</taxon>
        <taxon>Actinomycetes</taxon>
        <taxon>Micrococcales</taxon>
        <taxon>Intrasporangiaceae</taxon>
        <taxon>Janibacter</taxon>
    </lineage>
</organism>
<dbReference type="RefSeq" id="WP_007926731.1">
    <property type="nucleotide sequence ID" value="NZ_ALWX01000028.1"/>
</dbReference>
<evidence type="ECO:0000313" key="5">
    <source>
        <dbReference type="Proteomes" id="UP000288711"/>
    </source>
</evidence>
<gene>
    <name evidence="2" type="ORF">B277_07598</name>
    <name evidence="3" type="ORF">CWN80_12170</name>
</gene>
<keyword evidence="1" id="KW-1133">Transmembrane helix</keyword>
<comment type="caution">
    <text evidence="2">The sequence shown here is derived from an EMBL/GenBank/DDBJ whole genome shotgun (WGS) entry which is preliminary data.</text>
</comment>
<dbReference type="PATRIC" id="fig|1210046.3.peg.1463"/>
<dbReference type="Pfam" id="PF04341">
    <property type="entry name" value="DUF485"/>
    <property type="match status" value="1"/>
</dbReference>
<dbReference type="PANTHER" id="PTHR38441">
    <property type="entry name" value="INTEGRAL MEMBRANE PROTEIN-RELATED"/>
    <property type="match status" value="1"/>
</dbReference>
<feature type="transmembrane region" description="Helical" evidence="1">
    <location>
        <begin position="31"/>
        <end position="53"/>
    </location>
</feature>
<evidence type="ECO:0000256" key="1">
    <source>
        <dbReference type="SAM" id="Phobius"/>
    </source>
</evidence>
<evidence type="ECO:0000313" key="3">
    <source>
        <dbReference type="EMBL" id="RWU82289.1"/>
    </source>
</evidence>
<sequence>MSNDAQPLGERYIAVQESTEFGDLRRTFRGFVFPVTAFFLAWYFLYVLLSMFAPGFMGTKVLGNINIGLLLGLGQFVTTFAITIIYIRWAGRVFDPAAEALAAQVGADETPEVDG</sequence>
<dbReference type="InterPro" id="IPR007436">
    <property type="entry name" value="DUF485"/>
</dbReference>
<evidence type="ECO:0000313" key="4">
    <source>
        <dbReference type="Proteomes" id="UP000004474"/>
    </source>
</evidence>